<evidence type="ECO:0000313" key="1">
    <source>
        <dbReference type="EMBL" id="KAF9662523.1"/>
    </source>
</evidence>
<dbReference type="AlphaFoldDB" id="A0A835J4N7"/>
<evidence type="ECO:0000313" key="2">
    <source>
        <dbReference type="Proteomes" id="UP000657918"/>
    </source>
</evidence>
<sequence length="180" mass="20051">MNLRECYRQLLMASPSLCIYAESISRPEKLPTAQKHTNGPSLQMLTDSSIQLFQRFNGQPRTSAILLRNGRELLFKIRFLIDHAVTHCTPQGTKSNSSRKRLPRSGMWPPPYSIAILLWPSLIAPLSASTAALFLSPMMTDSSSKTAVTCVNLQNMTFQSITKGTSILMEEETSAYVLTI</sequence>
<organism evidence="1 2">
    <name type="scientific">Salix dunnii</name>
    <dbReference type="NCBI Taxonomy" id="1413687"/>
    <lineage>
        <taxon>Eukaryota</taxon>
        <taxon>Viridiplantae</taxon>
        <taxon>Streptophyta</taxon>
        <taxon>Embryophyta</taxon>
        <taxon>Tracheophyta</taxon>
        <taxon>Spermatophyta</taxon>
        <taxon>Magnoliopsida</taxon>
        <taxon>eudicotyledons</taxon>
        <taxon>Gunneridae</taxon>
        <taxon>Pentapetalae</taxon>
        <taxon>rosids</taxon>
        <taxon>fabids</taxon>
        <taxon>Malpighiales</taxon>
        <taxon>Salicaceae</taxon>
        <taxon>Saliceae</taxon>
        <taxon>Salix</taxon>
    </lineage>
</organism>
<gene>
    <name evidence="1" type="ORF">SADUNF_Sadunf18G0062100</name>
</gene>
<name>A0A835J4N7_9ROSI</name>
<reference evidence="1 2" key="1">
    <citation type="submission" date="2020-10" db="EMBL/GenBank/DDBJ databases">
        <title>Plant Genome Project.</title>
        <authorList>
            <person name="Zhang R.-G."/>
        </authorList>
    </citation>
    <scope>NUCLEOTIDE SEQUENCE [LARGE SCALE GENOMIC DNA]</scope>
    <source>
        <strain evidence="1">FAFU-HL-1</strain>
        <tissue evidence="1">Leaf</tissue>
    </source>
</reference>
<dbReference type="EMBL" id="JADGMS010000018">
    <property type="protein sequence ID" value="KAF9662523.1"/>
    <property type="molecule type" value="Genomic_DNA"/>
</dbReference>
<accession>A0A835J4N7</accession>
<keyword evidence="2" id="KW-1185">Reference proteome</keyword>
<proteinExistence type="predicted"/>
<comment type="caution">
    <text evidence="1">The sequence shown here is derived from an EMBL/GenBank/DDBJ whole genome shotgun (WGS) entry which is preliminary data.</text>
</comment>
<dbReference type="Proteomes" id="UP000657918">
    <property type="component" value="Unassembled WGS sequence"/>
</dbReference>
<protein>
    <submittedName>
        <fullName evidence="1">Uncharacterized protein</fullName>
    </submittedName>
</protein>